<accession>A0AAF0YQX1</accession>
<dbReference type="KEGG" id="cpyr:CYJ47_11105"/>
<dbReference type="RefSeq" id="WP_172953432.1">
    <property type="nucleotide sequence ID" value="NZ_CP136958.1"/>
</dbReference>
<reference evidence="1" key="1">
    <citation type="submission" date="2017-12" db="EMBL/GenBank/DDBJ databases">
        <authorList>
            <person name="Thomas-White K."/>
            <person name="Wolfe A.J."/>
        </authorList>
    </citation>
    <scope>NUCLEOTIDE SEQUENCE</scope>
    <source>
        <strain evidence="1">UMB0763</strain>
    </source>
</reference>
<gene>
    <name evidence="1" type="ORF">CYJ47_11105</name>
</gene>
<reference evidence="1" key="2">
    <citation type="submission" date="2023-10" db="EMBL/GenBank/DDBJ databases">
        <authorList>
            <person name="Choi B."/>
        </authorList>
    </citation>
    <scope>NUCLEOTIDE SEQUENCE</scope>
    <source>
        <strain evidence="1">UMB0763</strain>
    </source>
</reference>
<name>A0AAF0YQX1_9CORY</name>
<dbReference type="EMBL" id="CP136958">
    <property type="protein sequence ID" value="WOT01795.1"/>
    <property type="molecule type" value="Genomic_DNA"/>
</dbReference>
<protein>
    <submittedName>
        <fullName evidence="1">Uncharacterized protein</fullName>
    </submittedName>
</protein>
<evidence type="ECO:0000313" key="2">
    <source>
        <dbReference type="Proteomes" id="UP000234560"/>
    </source>
</evidence>
<evidence type="ECO:0000313" key="1">
    <source>
        <dbReference type="EMBL" id="WOT01795.1"/>
    </source>
</evidence>
<sequence>MATQTTTFYTPQQQLHMDAFEWWSNKNHGFVVDYAYIDTTAPTKHIRHEARAYLGEITINDHQAAEIWNELQNCRATHLDVMSRDVVLAPARNDTVPIQEVSVQTACH</sequence>
<proteinExistence type="predicted"/>
<dbReference type="Proteomes" id="UP000234560">
    <property type="component" value="Chromosome"/>
</dbReference>
<dbReference type="AlphaFoldDB" id="A0AAF0YQX1"/>
<organism evidence="1 2">
    <name type="scientific">Corynebacterium pyruviciproducens</name>
    <dbReference type="NCBI Taxonomy" id="598660"/>
    <lineage>
        <taxon>Bacteria</taxon>
        <taxon>Bacillati</taxon>
        <taxon>Actinomycetota</taxon>
        <taxon>Actinomycetes</taxon>
        <taxon>Mycobacteriales</taxon>
        <taxon>Corynebacteriaceae</taxon>
        <taxon>Corynebacterium</taxon>
    </lineage>
</organism>